<evidence type="ECO:0000256" key="7">
    <source>
        <dbReference type="RuleBase" id="RU363032"/>
    </source>
</evidence>
<keyword evidence="2 7" id="KW-0813">Transport</keyword>
<evidence type="ECO:0000256" key="4">
    <source>
        <dbReference type="ARBA" id="ARBA00022692"/>
    </source>
</evidence>
<dbReference type="Gene3D" id="1.10.3720.10">
    <property type="entry name" value="MetI-like"/>
    <property type="match status" value="1"/>
</dbReference>
<comment type="similarity">
    <text evidence="7">Belongs to the binding-protein-dependent transport system permease family.</text>
</comment>
<proteinExistence type="inferred from homology"/>
<protein>
    <submittedName>
        <fullName evidence="10">ABC transporter permease</fullName>
    </submittedName>
</protein>
<dbReference type="InterPro" id="IPR025966">
    <property type="entry name" value="OppC_N"/>
</dbReference>
<feature type="domain" description="ABC transmembrane type-1" evidence="9">
    <location>
        <begin position="117"/>
        <end position="320"/>
    </location>
</feature>
<feature type="transmembrane region" description="Helical" evidence="7">
    <location>
        <begin position="270"/>
        <end position="288"/>
    </location>
</feature>
<gene>
    <name evidence="10" type="ORF">GCM10009765_70400</name>
</gene>
<dbReference type="RefSeq" id="WP_163567151.1">
    <property type="nucleotide sequence ID" value="NZ_BAAANY010000036.1"/>
</dbReference>
<feature type="transmembrane region" description="Helical" evidence="7">
    <location>
        <begin position="113"/>
        <end position="144"/>
    </location>
</feature>
<evidence type="ECO:0000256" key="3">
    <source>
        <dbReference type="ARBA" id="ARBA00022475"/>
    </source>
</evidence>
<accession>A0ABN2ISS1</accession>
<evidence type="ECO:0000313" key="11">
    <source>
        <dbReference type="Proteomes" id="UP001500618"/>
    </source>
</evidence>
<dbReference type="Pfam" id="PF12911">
    <property type="entry name" value="OppC_N"/>
    <property type="match status" value="1"/>
</dbReference>
<evidence type="ECO:0000256" key="6">
    <source>
        <dbReference type="ARBA" id="ARBA00023136"/>
    </source>
</evidence>
<dbReference type="SUPFAM" id="SSF161098">
    <property type="entry name" value="MetI-like"/>
    <property type="match status" value="1"/>
</dbReference>
<feature type="transmembrane region" description="Helical" evidence="7">
    <location>
        <begin position="156"/>
        <end position="176"/>
    </location>
</feature>
<keyword evidence="11" id="KW-1185">Reference proteome</keyword>
<dbReference type="Proteomes" id="UP001500618">
    <property type="component" value="Unassembled WGS sequence"/>
</dbReference>
<feature type="transmembrane region" description="Helical" evidence="7">
    <location>
        <begin position="300"/>
        <end position="319"/>
    </location>
</feature>
<feature type="transmembrane region" description="Helical" evidence="7">
    <location>
        <begin position="191"/>
        <end position="209"/>
    </location>
</feature>
<comment type="caution">
    <text evidence="10">The sequence shown here is derived from an EMBL/GenBank/DDBJ whole genome shotgun (WGS) entry which is preliminary data.</text>
</comment>
<dbReference type="PROSITE" id="PS50928">
    <property type="entry name" value="ABC_TM1"/>
    <property type="match status" value="1"/>
</dbReference>
<keyword evidence="4 7" id="KW-0812">Transmembrane</keyword>
<dbReference type="InterPro" id="IPR035906">
    <property type="entry name" value="MetI-like_sf"/>
</dbReference>
<evidence type="ECO:0000259" key="9">
    <source>
        <dbReference type="PROSITE" id="PS50928"/>
    </source>
</evidence>
<comment type="subcellular location">
    <subcellularLocation>
        <location evidence="1 7">Cell membrane</location>
        <topology evidence="1 7">Multi-pass membrane protein</topology>
    </subcellularLocation>
</comment>
<evidence type="ECO:0000256" key="1">
    <source>
        <dbReference type="ARBA" id="ARBA00004651"/>
    </source>
</evidence>
<reference evidence="10 11" key="1">
    <citation type="journal article" date="2019" name="Int. J. Syst. Evol. Microbiol.">
        <title>The Global Catalogue of Microorganisms (GCM) 10K type strain sequencing project: providing services to taxonomists for standard genome sequencing and annotation.</title>
        <authorList>
            <consortium name="The Broad Institute Genomics Platform"/>
            <consortium name="The Broad Institute Genome Sequencing Center for Infectious Disease"/>
            <person name="Wu L."/>
            <person name="Ma J."/>
        </authorList>
    </citation>
    <scope>NUCLEOTIDE SEQUENCE [LARGE SCALE GENOMIC DNA]</scope>
    <source>
        <strain evidence="10 11">JCM 14718</strain>
    </source>
</reference>
<evidence type="ECO:0000256" key="2">
    <source>
        <dbReference type="ARBA" id="ARBA00022448"/>
    </source>
</evidence>
<name>A0ABN2ISS1_9ACTN</name>
<dbReference type="InterPro" id="IPR050366">
    <property type="entry name" value="BP-dependent_transpt_permease"/>
</dbReference>
<dbReference type="PANTHER" id="PTHR43386">
    <property type="entry name" value="OLIGOPEPTIDE TRANSPORT SYSTEM PERMEASE PROTEIN APPC"/>
    <property type="match status" value="1"/>
</dbReference>
<dbReference type="InterPro" id="IPR000515">
    <property type="entry name" value="MetI-like"/>
</dbReference>
<evidence type="ECO:0000256" key="8">
    <source>
        <dbReference type="SAM" id="MobiDB-lite"/>
    </source>
</evidence>
<keyword evidence="3" id="KW-1003">Cell membrane</keyword>
<feature type="region of interest" description="Disordered" evidence="8">
    <location>
        <begin position="1"/>
        <end position="21"/>
    </location>
</feature>
<keyword evidence="5 7" id="KW-1133">Transmembrane helix</keyword>
<keyword evidence="6 7" id="KW-0472">Membrane</keyword>
<dbReference type="EMBL" id="BAAANY010000036">
    <property type="protein sequence ID" value="GAA1711029.1"/>
    <property type="molecule type" value="Genomic_DNA"/>
</dbReference>
<evidence type="ECO:0000313" key="10">
    <source>
        <dbReference type="EMBL" id="GAA1711029.1"/>
    </source>
</evidence>
<dbReference type="PANTHER" id="PTHR43386:SF1">
    <property type="entry name" value="D,D-DIPEPTIDE TRANSPORT SYSTEM PERMEASE PROTEIN DDPC-RELATED"/>
    <property type="match status" value="1"/>
</dbReference>
<dbReference type="CDD" id="cd06261">
    <property type="entry name" value="TM_PBP2"/>
    <property type="match status" value="1"/>
</dbReference>
<evidence type="ECO:0000256" key="5">
    <source>
        <dbReference type="ARBA" id="ARBA00022989"/>
    </source>
</evidence>
<feature type="transmembrane region" description="Helical" evidence="7">
    <location>
        <begin position="244"/>
        <end position="264"/>
    </location>
</feature>
<dbReference type="Pfam" id="PF00528">
    <property type="entry name" value="BPD_transp_1"/>
    <property type="match status" value="1"/>
</dbReference>
<feature type="transmembrane region" description="Helical" evidence="7">
    <location>
        <begin position="43"/>
        <end position="64"/>
    </location>
</feature>
<sequence length="333" mass="35800">MTQSVGETELGHTPEMVPQESGAEIRGRSLWQIALRRLRRDKAAMFGVGLVLFFVLLALLRPLLDLIAGVDPFTFDASSVTSAGLPIGPIGGISAHHWLGVEPSTGRDLMARLLYGVATSLIVSVVSAIVAVGVGVVTGIAAGYFGGWVDSLISRIVDVLLGFPQLLFLIALTPLIANRLNSFGIDSTSPFWRGLILVMVISVFGWPYFTRVIRGQVLSLREREFVDAARTVGASGGHILFRQILPNLWAPIIVFTSLIIPVYITVEASLAYLGVGFVTPTASLGVILQDAVSWSTVVPSYFFLPGLVLFLIVLGFNIFGDGLRDALDPRSSH</sequence>
<organism evidence="10 11">
    <name type="scientific">Fodinicola feengrottensis</name>
    <dbReference type="NCBI Taxonomy" id="435914"/>
    <lineage>
        <taxon>Bacteria</taxon>
        <taxon>Bacillati</taxon>
        <taxon>Actinomycetota</taxon>
        <taxon>Actinomycetes</taxon>
        <taxon>Mycobacteriales</taxon>
        <taxon>Fodinicola</taxon>
    </lineage>
</organism>